<keyword evidence="3" id="KW-1185">Reference proteome</keyword>
<dbReference type="EMBL" id="CAXAMN010006668">
    <property type="protein sequence ID" value="CAK9018563.1"/>
    <property type="molecule type" value="Genomic_DNA"/>
</dbReference>
<accession>A0ABP0JVZ5</accession>
<organism evidence="2 3">
    <name type="scientific">Durusdinium trenchii</name>
    <dbReference type="NCBI Taxonomy" id="1381693"/>
    <lineage>
        <taxon>Eukaryota</taxon>
        <taxon>Sar</taxon>
        <taxon>Alveolata</taxon>
        <taxon>Dinophyceae</taxon>
        <taxon>Suessiales</taxon>
        <taxon>Symbiodiniaceae</taxon>
        <taxon>Durusdinium</taxon>
    </lineage>
</organism>
<protein>
    <submittedName>
        <fullName evidence="2">Uncharacterized protein</fullName>
    </submittedName>
</protein>
<comment type="caution">
    <text evidence="2">The sequence shown here is derived from an EMBL/GenBank/DDBJ whole genome shotgun (WGS) entry which is preliminary data.</text>
</comment>
<sequence>MALTVWLLPETLDALSCHEASALRSTRRGLQETWLWRNIRVRSLAALERLPFDPRSWSLRRLELGVEALQGVHLLPSPSSLQAAHGQAKRCLKRTLAASHFGKELCLQHLLVPSVPYRGAVFGRFWELVAELPSLRTLELPDLICTAGGSETFASQLSKHLGTSLLRLRLHRAVLLECRSRESVAEAVAAQTRCWQVIARRLGEMRLKEVDITGAWRPIAPEHLRPWPPGRATNVEQVGTAENGIGEDSEELLLCEEDLLQLFETWCEAMSEINRCFPPGVVLHEDWAEEIRMAKARLMPEEKDSIWCRHELYWCQNVLSSFLEIGYDPDRPPELPKAQRRRVTGDLNAVTGRCAHRWPKLPASARRRKSGFVKNLVTAEVDLDRGDMVDKLIKYDEQRLAQAQPKFTERQEPCRCLEGFNMTPKKQKQFYDNEICPQGICMSSLSKTGENGAVAESLFSHGRRRTPLRTHLLKFLLNILSRSDPADTERPDDSRWAGQRRTDAMVESDWCVSDWCLRAERLGLAPPMAPGLTGPTGLTGPMGPTGPTGPVVAPRPMMARPLMRPMGMPVAGAALQAMGIPWMPPKRPAMAAAATDHQHKDWNSDDEEIDEFGRKKRRKVAKASQAKALVGVGAEEDGAGVCMVMYDCMTRPWDLFRVHQHGA</sequence>
<evidence type="ECO:0000313" key="2">
    <source>
        <dbReference type="EMBL" id="CAK9018563.1"/>
    </source>
</evidence>
<gene>
    <name evidence="2" type="ORF">CCMP2556_LOCUS13315</name>
</gene>
<reference evidence="2 3" key="1">
    <citation type="submission" date="2024-02" db="EMBL/GenBank/DDBJ databases">
        <authorList>
            <person name="Chen Y."/>
            <person name="Shah S."/>
            <person name="Dougan E. K."/>
            <person name="Thang M."/>
            <person name="Chan C."/>
        </authorList>
    </citation>
    <scope>NUCLEOTIDE SEQUENCE [LARGE SCALE GENOMIC DNA]</scope>
</reference>
<feature type="region of interest" description="Disordered" evidence="1">
    <location>
        <begin position="534"/>
        <end position="553"/>
    </location>
</feature>
<proteinExistence type="predicted"/>
<evidence type="ECO:0000256" key="1">
    <source>
        <dbReference type="SAM" id="MobiDB-lite"/>
    </source>
</evidence>
<name>A0ABP0JVZ5_9DINO</name>
<dbReference type="Proteomes" id="UP001642484">
    <property type="component" value="Unassembled WGS sequence"/>
</dbReference>
<evidence type="ECO:0000313" key="3">
    <source>
        <dbReference type="Proteomes" id="UP001642484"/>
    </source>
</evidence>